<organism evidence="1 2">
    <name type="scientific">Claviceps pazoutovae</name>
    <dbReference type="NCBI Taxonomy" id="1649127"/>
    <lineage>
        <taxon>Eukaryota</taxon>
        <taxon>Fungi</taxon>
        <taxon>Dikarya</taxon>
        <taxon>Ascomycota</taxon>
        <taxon>Pezizomycotina</taxon>
        <taxon>Sordariomycetes</taxon>
        <taxon>Hypocreomycetidae</taxon>
        <taxon>Hypocreales</taxon>
        <taxon>Clavicipitaceae</taxon>
        <taxon>Claviceps</taxon>
    </lineage>
</organism>
<sequence length="308" mass="34672">MSPPWETDTTAKVSDAQRILFYHDVERRQEKLMKLLERVLQYSPSLTELEAFEDDSDYMLFPLMGEDQPAANWIEQGEVNRHENAGEDDGAEGGGGMHIQDCPERDAIAAAIYQRLDMPADDMTKYSLPWKDTFPGKLEIFLNHLDEHACHRIAASAQTAAPEGQAIQAEDPDRRRAFINLEFVSFLELEIKKANEVISKPHIRSNFSSGHRTRRNAFRTRTAFRGGRGLGSPLVEGFTPDQMPVDEPRHIRVFNPFQLWAPLLVWGPQSLPARSVRTGPSILVEVETSTEISAAEGSENSGEQDEIL</sequence>
<gene>
    <name evidence="1" type="ORF">E4U60_006476</name>
</gene>
<proteinExistence type="predicted"/>
<name>A0A9P7M6T1_9HYPO</name>
<accession>A0A9P7M6T1</accession>
<dbReference type="AlphaFoldDB" id="A0A9P7M6T1"/>
<dbReference type="OrthoDB" id="4952234at2759"/>
<reference evidence="1 2" key="1">
    <citation type="journal article" date="2020" name="bioRxiv">
        <title>Whole genome comparisons of ergot fungi reveals the divergence and evolution of species within the genus Claviceps are the result of varying mechanisms driving genome evolution and host range expansion.</title>
        <authorList>
            <person name="Wyka S.A."/>
            <person name="Mondo S.J."/>
            <person name="Liu M."/>
            <person name="Dettman J."/>
            <person name="Nalam V."/>
            <person name="Broders K.D."/>
        </authorList>
    </citation>
    <scope>NUCLEOTIDE SEQUENCE [LARGE SCALE GENOMIC DNA]</scope>
    <source>
        <strain evidence="1 2">CCC 1485</strain>
    </source>
</reference>
<comment type="caution">
    <text evidence="1">The sequence shown here is derived from an EMBL/GenBank/DDBJ whole genome shotgun (WGS) entry which is preliminary data.</text>
</comment>
<evidence type="ECO:0000313" key="1">
    <source>
        <dbReference type="EMBL" id="KAG5931099.1"/>
    </source>
</evidence>
<dbReference type="Proteomes" id="UP000706124">
    <property type="component" value="Unassembled WGS sequence"/>
</dbReference>
<protein>
    <submittedName>
        <fullName evidence="1">Uncharacterized protein</fullName>
    </submittedName>
</protein>
<dbReference type="EMBL" id="SRPO01000629">
    <property type="protein sequence ID" value="KAG5931099.1"/>
    <property type="molecule type" value="Genomic_DNA"/>
</dbReference>
<keyword evidence="2" id="KW-1185">Reference proteome</keyword>
<evidence type="ECO:0000313" key="2">
    <source>
        <dbReference type="Proteomes" id="UP000706124"/>
    </source>
</evidence>